<protein>
    <submittedName>
        <fullName evidence="2">ABC-2 type transport system permease protein</fullName>
    </submittedName>
</protein>
<evidence type="ECO:0000313" key="2">
    <source>
        <dbReference type="EMBL" id="MBP2002113.1"/>
    </source>
</evidence>
<evidence type="ECO:0000256" key="1">
    <source>
        <dbReference type="SAM" id="Phobius"/>
    </source>
</evidence>
<reference evidence="2 3" key="1">
    <citation type="submission" date="2021-03" db="EMBL/GenBank/DDBJ databases">
        <title>Genomic Encyclopedia of Type Strains, Phase IV (KMG-IV): sequencing the most valuable type-strain genomes for metagenomic binning, comparative biology and taxonomic classification.</title>
        <authorList>
            <person name="Goeker M."/>
        </authorList>
    </citation>
    <scope>NUCLEOTIDE SEQUENCE [LARGE SCALE GENOMIC DNA]</scope>
    <source>
        <strain evidence="2 3">DSM 26806</strain>
    </source>
</reference>
<evidence type="ECO:0000313" key="3">
    <source>
        <dbReference type="Proteomes" id="UP001519288"/>
    </source>
</evidence>
<proteinExistence type="predicted"/>
<name>A0ABS4JK96_9BACL</name>
<feature type="transmembrane region" description="Helical" evidence="1">
    <location>
        <begin position="165"/>
        <end position="184"/>
    </location>
</feature>
<gene>
    <name evidence="2" type="ORF">J2Z69_003170</name>
</gene>
<feature type="transmembrane region" description="Helical" evidence="1">
    <location>
        <begin position="100"/>
        <end position="121"/>
    </location>
</feature>
<keyword evidence="1" id="KW-0472">Membrane</keyword>
<keyword evidence="1" id="KW-1133">Transmembrane helix</keyword>
<feature type="transmembrane region" description="Helical" evidence="1">
    <location>
        <begin position="280"/>
        <end position="297"/>
    </location>
</feature>
<feature type="transmembrane region" description="Helical" evidence="1">
    <location>
        <begin position="303"/>
        <end position="322"/>
    </location>
</feature>
<dbReference type="RefSeq" id="WP_209864600.1">
    <property type="nucleotide sequence ID" value="NZ_JAGGLD010000006.1"/>
</dbReference>
<dbReference type="PIRSF" id="PIRSF037259">
    <property type="entry name" value="EcsB_ABC"/>
    <property type="match status" value="1"/>
</dbReference>
<comment type="caution">
    <text evidence="2">The sequence shown here is derived from an EMBL/GenBank/DDBJ whole genome shotgun (WGS) entry which is preliminary data.</text>
</comment>
<dbReference type="EMBL" id="JAGGLD010000006">
    <property type="protein sequence ID" value="MBP2002113.1"/>
    <property type="molecule type" value="Genomic_DNA"/>
</dbReference>
<dbReference type="Proteomes" id="UP001519288">
    <property type="component" value="Unassembled WGS sequence"/>
</dbReference>
<feature type="transmembrane region" description="Helical" evidence="1">
    <location>
        <begin position="343"/>
        <end position="363"/>
    </location>
</feature>
<organism evidence="2 3">
    <name type="scientific">Paenibacillus shirakamiensis</name>
    <dbReference type="NCBI Taxonomy" id="1265935"/>
    <lineage>
        <taxon>Bacteria</taxon>
        <taxon>Bacillati</taxon>
        <taxon>Bacillota</taxon>
        <taxon>Bacilli</taxon>
        <taxon>Bacillales</taxon>
        <taxon>Paenibacillaceae</taxon>
        <taxon>Paenibacillus</taxon>
    </lineage>
</organism>
<feature type="transmembrane region" description="Helical" evidence="1">
    <location>
        <begin position="133"/>
        <end position="153"/>
    </location>
</feature>
<dbReference type="InterPro" id="IPR010288">
    <property type="entry name" value="EcsB_ABC"/>
</dbReference>
<sequence length="405" mass="46237">MDLSTLRSRRKAAFWGKIAPYIPYIIQSGVAVLLFILFIAFAAWYTSFLKHIPPDLPIRWIMLILLTPLTVYASFRTYLHPADLSFLLPQEYRMKDYFKPAYRSGVIYKLLGLFILLLGIWPLYVRSAEHPKPLWLLVLVLVVLKGLSSYGGWQELRMVSSRAKAGYRVLRWALITLMLAAWLSQSILNSSIFMVLVGVNYVLSLRFAVQHNVAWETLIATEKAQSSRVMLILGWFVDVPAEGQKIYPRRWLGSLGNKVPWGQDKAFRYLLIKSFVRSELFGILIRLTLLAMLLIWWTGGSLWGAGIYIFFLFAAGMQLSGIRQMHRDSPAAAFYPVPEGSHSLTALTLVFQVQLVLAILMWLPMLILGYAQLSVTLLSVIVGIALVFIVRARFARSWREEDEDE</sequence>
<feature type="transmembrane region" description="Helical" evidence="1">
    <location>
        <begin position="21"/>
        <end position="46"/>
    </location>
</feature>
<dbReference type="Pfam" id="PF05975">
    <property type="entry name" value="EcsB"/>
    <property type="match status" value="1"/>
</dbReference>
<feature type="transmembrane region" description="Helical" evidence="1">
    <location>
        <begin position="369"/>
        <end position="390"/>
    </location>
</feature>
<accession>A0ABS4JK96</accession>
<keyword evidence="1" id="KW-0812">Transmembrane</keyword>
<feature type="transmembrane region" description="Helical" evidence="1">
    <location>
        <begin position="190"/>
        <end position="209"/>
    </location>
</feature>
<keyword evidence="3" id="KW-1185">Reference proteome</keyword>
<feature type="transmembrane region" description="Helical" evidence="1">
    <location>
        <begin position="58"/>
        <end position="79"/>
    </location>
</feature>